<evidence type="ECO:0000256" key="1">
    <source>
        <dbReference type="ARBA" id="ARBA00010886"/>
    </source>
</evidence>
<evidence type="ECO:0000313" key="12">
    <source>
        <dbReference type="EMBL" id="OMJ85173.1"/>
    </source>
</evidence>
<proteinExistence type="inferred from homology"/>
<name>A0A1R2C839_9CILI</name>
<comment type="catalytic activity">
    <reaction evidence="9">
        <text>L-seryl-[protein] + ATP = O-phospho-L-seryl-[protein] + ADP + H(+)</text>
        <dbReference type="Rhea" id="RHEA:17989"/>
        <dbReference type="Rhea" id="RHEA-COMP:9863"/>
        <dbReference type="Rhea" id="RHEA-COMP:11604"/>
        <dbReference type="ChEBI" id="CHEBI:15378"/>
        <dbReference type="ChEBI" id="CHEBI:29999"/>
        <dbReference type="ChEBI" id="CHEBI:30616"/>
        <dbReference type="ChEBI" id="CHEBI:83421"/>
        <dbReference type="ChEBI" id="CHEBI:456216"/>
        <dbReference type="EC" id="2.7.11.1"/>
    </reaction>
</comment>
<keyword evidence="6" id="KW-0418">Kinase</keyword>
<comment type="catalytic activity">
    <reaction evidence="8">
        <text>L-threonyl-[protein] + ATP = O-phospho-L-threonyl-[protein] + ADP + H(+)</text>
        <dbReference type="Rhea" id="RHEA:46608"/>
        <dbReference type="Rhea" id="RHEA-COMP:11060"/>
        <dbReference type="Rhea" id="RHEA-COMP:11605"/>
        <dbReference type="ChEBI" id="CHEBI:15378"/>
        <dbReference type="ChEBI" id="CHEBI:30013"/>
        <dbReference type="ChEBI" id="CHEBI:30616"/>
        <dbReference type="ChEBI" id="CHEBI:61977"/>
        <dbReference type="ChEBI" id="CHEBI:456216"/>
        <dbReference type="EC" id="2.7.11.1"/>
    </reaction>
</comment>
<reference evidence="12 13" key="1">
    <citation type="submission" date="2016-11" db="EMBL/GenBank/DDBJ databases">
        <title>The macronuclear genome of Stentor coeruleus: a giant cell with tiny introns.</title>
        <authorList>
            <person name="Slabodnick M."/>
            <person name="Ruby J.G."/>
            <person name="Reiff S.B."/>
            <person name="Swart E.C."/>
            <person name="Gosai S."/>
            <person name="Prabakaran S."/>
            <person name="Witkowska E."/>
            <person name="Larue G.E."/>
            <person name="Fisher S."/>
            <person name="Freeman R.M."/>
            <person name="Gunawardena J."/>
            <person name="Chu W."/>
            <person name="Stover N.A."/>
            <person name="Gregory B.D."/>
            <person name="Nowacki M."/>
            <person name="Derisi J."/>
            <person name="Roy S.W."/>
            <person name="Marshall W.F."/>
            <person name="Sood P."/>
        </authorList>
    </citation>
    <scope>NUCLEOTIDE SEQUENCE [LARGE SCALE GENOMIC DNA]</scope>
    <source>
        <strain evidence="12">WM001</strain>
    </source>
</reference>
<evidence type="ECO:0000256" key="8">
    <source>
        <dbReference type="ARBA" id="ARBA00047899"/>
    </source>
</evidence>
<dbReference type="OrthoDB" id="248923at2759"/>
<evidence type="ECO:0000256" key="3">
    <source>
        <dbReference type="ARBA" id="ARBA00022527"/>
    </source>
</evidence>
<comment type="caution">
    <text evidence="12">The sequence shown here is derived from an EMBL/GenBank/DDBJ whole genome shotgun (WGS) entry which is preliminary data.</text>
</comment>
<dbReference type="InterPro" id="IPR051131">
    <property type="entry name" value="NEK_Ser/Thr_kinase_NIMA"/>
</dbReference>
<dbReference type="Pfam" id="PF00069">
    <property type="entry name" value="Pkinase"/>
    <property type="match status" value="1"/>
</dbReference>
<evidence type="ECO:0000256" key="5">
    <source>
        <dbReference type="ARBA" id="ARBA00022741"/>
    </source>
</evidence>
<dbReference type="PROSITE" id="PS50011">
    <property type="entry name" value="PROTEIN_KINASE_DOM"/>
    <property type="match status" value="1"/>
</dbReference>
<evidence type="ECO:0000256" key="2">
    <source>
        <dbReference type="ARBA" id="ARBA00012513"/>
    </source>
</evidence>
<comment type="similarity">
    <text evidence="1">Belongs to the protein kinase superfamily. NEK Ser/Thr protein kinase family. NIMA subfamily.</text>
</comment>
<protein>
    <recommendedName>
        <fullName evidence="2">non-specific serine/threonine protein kinase</fullName>
        <ecNumber evidence="2">2.7.11.1</ecNumber>
    </recommendedName>
</protein>
<keyword evidence="3" id="KW-0723">Serine/threonine-protein kinase</keyword>
<accession>A0A1R2C839</accession>
<dbReference type="Proteomes" id="UP000187209">
    <property type="component" value="Unassembled WGS sequence"/>
</dbReference>
<gene>
    <name evidence="12" type="ORF">SteCoe_13566</name>
</gene>
<dbReference type="PANTHER" id="PTHR44899:SF10">
    <property type="entry name" value="NIMA-RELATED KINASE 2"/>
    <property type="match status" value="1"/>
</dbReference>
<organism evidence="12 13">
    <name type="scientific">Stentor coeruleus</name>
    <dbReference type="NCBI Taxonomy" id="5963"/>
    <lineage>
        <taxon>Eukaryota</taxon>
        <taxon>Sar</taxon>
        <taxon>Alveolata</taxon>
        <taxon>Ciliophora</taxon>
        <taxon>Postciliodesmatophora</taxon>
        <taxon>Heterotrichea</taxon>
        <taxon>Heterotrichida</taxon>
        <taxon>Stentoridae</taxon>
        <taxon>Stentor</taxon>
    </lineage>
</organism>
<evidence type="ECO:0000256" key="6">
    <source>
        <dbReference type="ARBA" id="ARBA00022777"/>
    </source>
</evidence>
<keyword evidence="4" id="KW-0808">Transferase</keyword>
<dbReference type="FunFam" id="3.30.200.20:FF:000097">
    <property type="entry name" value="Probable serine/threonine-protein kinase nek1"/>
    <property type="match status" value="1"/>
</dbReference>
<dbReference type="InterPro" id="IPR008271">
    <property type="entry name" value="Ser/Thr_kinase_AS"/>
</dbReference>
<keyword evidence="7" id="KW-0067">ATP-binding</keyword>
<dbReference type="EMBL" id="MPUH01000245">
    <property type="protein sequence ID" value="OMJ85173.1"/>
    <property type="molecule type" value="Genomic_DNA"/>
</dbReference>
<dbReference type="PANTHER" id="PTHR44899">
    <property type="entry name" value="CAMK FAMILY PROTEIN KINASE"/>
    <property type="match status" value="1"/>
</dbReference>
<sequence>MENYEIIQTIGKGSFGQVSKVRRKTDGKLLVWKEIEYGDMNEREKQQLVAEVNILRELRHPNIVRYYDRLIDKINSKIYIVMEYCEGGDMSGVIKKCKRDRDFLPEEIIWKIFMQIALALHECHKRKDGKILHRDLKPANIFLDSNMNVKLGDFGLSRMMGQESEFAKTHVGTPYYMSPEQITDSRYNEKSDIWSLGCLLYEFASLSPPFEALNAGALAVKIRSGKVEKLPSRYSEELQRVVNWMLSIDSNLRPSVEDLLNLPQVSLRIREKKLRENQLALKKKEEELKKKEAEINAIEEENRLKMIELDERESKLRELELRY</sequence>
<keyword evidence="5" id="KW-0547">Nucleotide-binding</keyword>
<keyword evidence="10" id="KW-0175">Coiled coil</keyword>
<dbReference type="EC" id="2.7.11.1" evidence="2"/>
<dbReference type="PROSITE" id="PS00108">
    <property type="entry name" value="PROTEIN_KINASE_ST"/>
    <property type="match status" value="1"/>
</dbReference>
<evidence type="ECO:0000256" key="9">
    <source>
        <dbReference type="ARBA" id="ARBA00048679"/>
    </source>
</evidence>
<dbReference type="FunFam" id="1.10.510.10:FF:000356">
    <property type="entry name" value="Serine/threonine-protein kinase Nek2"/>
    <property type="match status" value="1"/>
</dbReference>
<dbReference type="InterPro" id="IPR011009">
    <property type="entry name" value="Kinase-like_dom_sf"/>
</dbReference>
<dbReference type="CDD" id="cd08217">
    <property type="entry name" value="STKc_Nek2"/>
    <property type="match status" value="1"/>
</dbReference>
<dbReference type="GO" id="GO:0005524">
    <property type="term" value="F:ATP binding"/>
    <property type="evidence" value="ECO:0007669"/>
    <property type="project" value="UniProtKB-KW"/>
</dbReference>
<dbReference type="InterPro" id="IPR000719">
    <property type="entry name" value="Prot_kinase_dom"/>
</dbReference>
<evidence type="ECO:0000256" key="4">
    <source>
        <dbReference type="ARBA" id="ARBA00022679"/>
    </source>
</evidence>
<dbReference type="SUPFAM" id="SSF56112">
    <property type="entry name" value="Protein kinase-like (PK-like)"/>
    <property type="match status" value="1"/>
</dbReference>
<dbReference type="AlphaFoldDB" id="A0A1R2C839"/>
<evidence type="ECO:0000256" key="7">
    <source>
        <dbReference type="ARBA" id="ARBA00022840"/>
    </source>
</evidence>
<dbReference type="Gene3D" id="3.30.200.20">
    <property type="entry name" value="Phosphorylase Kinase, domain 1"/>
    <property type="match status" value="2"/>
</dbReference>
<dbReference type="GO" id="GO:0004674">
    <property type="term" value="F:protein serine/threonine kinase activity"/>
    <property type="evidence" value="ECO:0007669"/>
    <property type="project" value="UniProtKB-KW"/>
</dbReference>
<evidence type="ECO:0000256" key="10">
    <source>
        <dbReference type="SAM" id="Coils"/>
    </source>
</evidence>
<dbReference type="Gene3D" id="1.10.510.10">
    <property type="entry name" value="Transferase(Phosphotransferase) domain 1"/>
    <property type="match status" value="1"/>
</dbReference>
<feature type="coiled-coil region" evidence="10">
    <location>
        <begin position="267"/>
        <end position="310"/>
    </location>
</feature>
<evidence type="ECO:0000259" key="11">
    <source>
        <dbReference type="PROSITE" id="PS50011"/>
    </source>
</evidence>
<keyword evidence="13" id="KW-1185">Reference proteome</keyword>
<dbReference type="SMART" id="SM00220">
    <property type="entry name" value="S_TKc"/>
    <property type="match status" value="1"/>
</dbReference>
<feature type="domain" description="Protein kinase" evidence="11">
    <location>
        <begin position="4"/>
        <end position="265"/>
    </location>
</feature>
<evidence type="ECO:0000313" key="13">
    <source>
        <dbReference type="Proteomes" id="UP000187209"/>
    </source>
</evidence>